<sequence length="233" mass="26220">MLDGQRAHRTALAERAANFEKAWAESPVLTPRQASAIAVILDVWADLYIGEWLKHPSVEPLHEVEPFASFDVRVMIYVNENRAWAEKARERCRAVSDEIESGTLPFDRPGCYFDELLMAAALPAAQAELADMPEMFDDIAPRVAIGRLDDGEGLSDDDWDLVADSFDDQCRWDEWEVPLYNNYPLLGVILASRHPFTWFDPSEGTGPGYLRRLVGLEIEKDSWRARSGPTAPG</sequence>
<dbReference type="RefSeq" id="WP_214160068.1">
    <property type="nucleotide sequence ID" value="NZ_JAHBAY010000018.1"/>
</dbReference>
<keyword evidence="2" id="KW-1185">Reference proteome</keyword>
<accession>A0ABS5TRW4</accession>
<evidence type="ECO:0000313" key="1">
    <source>
        <dbReference type="EMBL" id="MBT0773526.1"/>
    </source>
</evidence>
<protein>
    <recommendedName>
        <fullName evidence="3">DUF4274 domain-containing protein</fullName>
    </recommendedName>
</protein>
<gene>
    <name evidence="1" type="ORF">KIH74_31555</name>
</gene>
<dbReference type="Proteomes" id="UP001197247">
    <property type="component" value="Unassembled WGS sequence"/>
</dbReference>
<name>A0ABS5TRW4_9ACTN</name>
<proteinExistence type="predicted"/>
<comment type="caution">
    <text evidence="1">The sequence shown here is derived from an EMBL/GenBank/DDBJ whole genome shotgun (WGS) entry which is preliminary data.</text>
</comment>
<evidence type="ECO:0000313" key="2">
    <source>
        <dbReference type="Proteomes" id="UP001197247"/>
    </source>
</evidence>
<dbReference type="EMBL" id="JAHBAY010000018">
    <property type="protein sequence ID" value="MBT0773526.1"/>
    <property type="molecule type" value="Genomic_DNA"/>
</dbReference>
<reference evidence="1 2" key="1">
    <citation type="submission" date="2021-05" db="EMBL/GenBank/DDBJ databases">
        <title>Kineosporia and Streptomyces sp. nov. two new marine actinobacteria isolated from Coral.</title>
        <authorList>
            <person name="Buangrab K."/>
            <person name="Sutthacheep M."/>
            <person name="Yeemin T."/>
            <person name="Harunari E."/>
            <person name="Igarashi Y."/>
            <person name="Kanchanasin P."/>
            <person name="Tanasupawat S."/>
            <person name="Phongsopitanun W."/>
        </authorList>
    </citation>
    <scope>NUCLEOTIDE SEQUENCE [LARGE SCALE GENOMIC DNA]</scope>
    <source>
        <strain evidence="1 2">J2-2</strain>
    </source>
</reference>
<organism evidence="1 2">
    <name type="scientific">Kineosporia corallincola</name>
    <dbReference type="NCBI Taxonomy" id="2835133"/>
    <lineage>
        <taxon>Bacteria</taxon>
        <taxon>Bacillati</taxon>
        <taxon>Actinomycetota</taxon>
        <taxon>Actinomycetes</taxon>
        <taxon>Kineosporiales</taxon>
        <taxon>Kineosporiaceae</taxon>
        <taxon>Kineosporia</taxon>
    </lineage>
</organism>
<evidence type="ECO:0008006" key="3">
    <source>
        <dbReference type="Google" id="ProtNLM"/>
    </source>
</evidence>